<keyword evidence="1" id="KW-1133">Transmembrane helix</keyword>
<evidence type="ECO:0000313" key="3">
    <source>
        <dbReference type="Proteomes" id="UP001221757"/>
    </source>
</evidence>
<accession>A0AAD7GQ03</accession>
<protein>
    <submittedName>
        <fullName evidence="2">Uncharacterized protein</fullName>
    </submittedName>
</protein>
<evidence type="ECO:0000256" key="1">
    <source>
        <dbReference type="SAM" id="Phobius"/>
    </source>
</evidence>
<sequence>MSFNLNTCANTFSVVNSRDLYTPQAFLDSQMSDKTFMENLLTDDELQTQMAHSQFEEDKNVGNLSQESQAPVDTDFELEVWYRRLNERLLLALKEQDILQWQCDAFQAHYHEAEDTRITTVRKLDSAVEELVGWRAGVAAAMALIILAIPYATAE</sequence>
<comment type="caution">
    <text evidence="2">The sequence shown here is derived from an EMBL/GenBank/DDBJ whole genome shotgun (WGS) entry which is preliminary data.</text>
</comment>
<gene>
    <name evidence="2" type="ORF">B0H17DRAFT_1129473</name>
</gene>
<dbReference type="Proteomes" id="UP001221757">
    <property type="component" value="Unassembled WGS sequence"/>
</dbReference>
<keyword evidence="3" id="KW-1185">Reference proteome</keyword>
<dbReference type="AlphaFoldDB" id="A0AAD7GQ03"/>
<organism evidence="2 3">
    <name type="scientific">Mycena rosella</name>
    <name type="common">Pink bonnet</name>
    <name type="synonym">Agaricus rosellus</name>
    <dbReference type="NCBI Taxonomy" id="1033263"/>
    <lineage>
        <taxon>Eukaryota</taxon>
        <taxon>Fungi</taxon>
        <taxon>Dikarya</taxon>
        <taxon>Basidiomycota</taxon>
        <taxon>Agaricomycotina</taxon>
        <taxon>Agaricomycetes</taxon>
        <taxon>Agaricomycetidae</taxon>
        <taxon>Agaricales</taxon>
        <taxon>Marasmiineae</taxon>
        <taxon>Mycenaceae</taxon>
        <taxon>Mycena</taxon>
    </lineage>
</organism>
<keyword evidence="1" id="KW-0812">Transmembrane</keyword>
<evidence type="ECO:0000313" key="2">
    <source>
        <dbReference type="EMBL" id="KAJ7698918.1"/>
    </source>
</evidence>
<feature type="transmembrane region" description="Helical" evidence="1">
    <location>
        <begin position="132"/>
        <end position="152"/>
    </location>
</feature>
<dbReference type="EMBL" id="JARKIE010000024">
    <property type="protein sequence ID" value="KAJ7698918.1"/>
    <property type="molecule type" value="Genomic_DNA"/>
</dbReference>
<proteinExistence type="predicted"/>
<keyword evidence="1" id="KW-0472">Membrane</keyword>
<name>A0AAD7GQ03_MYCRO</name>
<reference evidence="2" key="1">
    <citation type="submission" date="2023-03" db="EMBL/GenBank/DDBJ databases">
        <title>Massive genome expansion in bonnet fungi (Mycena s.s.) driven by repeated elements and novel gene families across ecological guilds.</title>
        <authorList>
            <consortium name="Lawrence Berkeley National Laboratory"/>
            <person name="Harder C.B."/>
            <person name="Miyauchi S."/>
            <person name="Viragh M."/>
            <person name="Kuo A."/>
            <person name="Thoen E."/>
            <person name="Andreopoulos B."/>
            <person name="Lu D."/>
            <person name="Skrede I."/>
            <person name="Drula E."/>
            <person name="Henrissat B."/>
            <person name="Morin E."/>
            <person name="Kohler A."/>
            <person name="Barry K."/>
            <person name="LaButti K."/>
            <person name="Morin E."/>
            <person name="Salamov A."/>
            <person name="Lipzen A."/>
            <person name="Mereny Z."/>
            <person name="Hegedus B."/>
            <person name="Baldrian P."/>
            <person name="Stursova M."/>
            <person name="Weitz H."/>
            <person name="Taylor A."/>
            <person name="Grigoriev I.V."/>
            <person name="Nagy L.G."/>
            <person name="Martin F."/>
            <person name="Kauserud H."/>
        </authorList>
    </citation>
    <scope>NUCLEOTIDE SEQUENCE</scope>
    <source>
        <strain evidence="2">CBHHK067</strain>
    </source>
</reference>